<dbReference type="PANTHER" id="PTHR42748">
    <property type="entry name" value="NITROGEN METABOLITE REPRESSION PROTEIN NMRA FAMILY MEMBER"/>
    <property type="match status" value="1"/>
</dbReference>
<dbReference type="InterPro" id="IPR008030">
    <property type="entry name" value="NmrA-like"/>
</dbReference>
<dbReference type="EMBL" id="ML742148">
    <property type="protein sequence ID" value="KAE8148743.1"/>
    <property type="molecule type" value="Genomic_DNA"/>
</dbReference>
<evidence type="ECO:0000256" key="1">
    <source>
        <dbReference type="ARBA" id="ARBA00006328"/>
    </source>
</evidence>
<dbReference type="SUPFAM" id="SSF51735">
    <property type="entry name" value="NAD(P)-binding Rossmann-fold domains"/>
    <property type="match status" value="1"/>
</dbReference>
<comment type="similarity">
    <text evidence="1">Belongs to the NmrA-type oxidoreductase family.</text>
</comment>
<evidence type="ECO:0000259" key="3">
    <source>
        <dbReference type="Pfam" id="PF05368"/>
    </source>
</evidence>
<accession>A0A5N6TQV9</accession>
<name>A0A5N6TQV9_ASPAV</name>
<dbReference type="Proteomes" id="UP000325780">
    <property type="component" value="Unassembled WGS sequence"/>
</dbReference>
<keyword evidence="5" id="KW-1185">Reference proteome</keyword>
<dbReference type="Gene3D" id="3.90.25.10">
    <property type="entry name" value="UDP-galactose 4-epimerase, domain 1"/>
    <property type="match status" value="1"/>
</dbReference>
<dbReference type="CDD" id="cd05251">
    <property type="entry name" value="NmrA_like_SDR_a"/>
    <property type="match status" value="1"/>
</dbReference>
<dbReference type="GO" id="GO:0005634">
    <property type="term" value="C:nucleus"/>
    <property type="evidence" value="ECO:0007669"/>
    <property type="project" value="TreeGrafter"/>
</dbReference>
<sequence length="305" mass="33600">MSKVLAVFGATGNQGGSVIRSILADPVLSKEWKIRGITRDPSKPTAAKLADQGVELVSADMSSIEQALPAVTGADAVFLVTNFWESMNRETEIAQGKAVTDACKQAGVKHLIFSSLRNVTEISNGRLPNVSHFDGKAEIESYIRQSGVPATFVLAGLYMGNFFQFFNKQGDTYTLAWPVDLDKAQVPLFDVVNDTGKFVKAAIKHYPTALNQRILAATDYYTPRRIVEEFSQVTGYKVQAMQIPVDVFKSFLPPPVAQEMLENILLLENPGYYAGESLSPSHDLLDAEDKPTQWKEFAAQNKDKF</sequence>
<gene>
    <name evidence="4" type="ORF">BDV25DRAFT_168251</name>
</gene>
<organism evidence="4 5">
    <name type="scientific">Aspergillus avenaceus</name>
    <dbReference type="NCBI Taxonomy" id="36643"/>
    <lineage>
        <taxon>Eukaryota</taxon>
        <taxon>Fungi</taxon>
        <taxon>Dikarya</taxon>
        <taxon>Ascomycota</taxon>
        <taxon>Pezizomycotina</taxon>
        <taxon>Eurotiomycetes</taxon>
        <taxon>Eurotiomycetidae</taxon>
        <taxon>Eurotiales</taxon>
        <taxon>Aspergillaceae</taxon>
        <taxon>Aspergillus</taxon>
        <taxon>Aspergillus subgen. Circumdati</taxon>
    </lineage>
</organism>
<dbReference type="AlphaFoldDB" id="A0A5N6TQV9"/>
<feature type="domain" description="NmrA-like" evidence="3">
    <location>
        <begin position="2"/>
        <end position="298"/>
    </location>
</feature>
<evidence type="ECO:0000256" key="2">
    <source>
        <dbReference type="ARBA" id="ARBA00022857"/>
    </source>
</evidence>
<dbReference type="PANTHER" id="PTHR42748:SF31">
    <property type="entry name" value="NMRA-LIKE DOMAIN-CONTAINING PROTEIN-RELATED"/>
    <property type="match status" value="1"/>
</dbReference>
<keyword evidence="2" id="KW-0521">NADP</keyword>
<dbReference type="InterPro" id="IPR051164">
    <property type="entry name" value="NmrA-like_oxidored"/>
</dbReference>
<reference evidence="4 5" key="1">
    <citation type="submission" date="2019-04" db="EMBL/GenBank/DDBJ databases">
        <title>Friends and foes A comparative genomics study of 23 Aspergillus species from section Flavi.</title>
        <authorList>
            <consortium name="DOE Joint Genome Institute"/>
            <person name="Kjaerbolling I."/>
            <person name="Vesth T."/>
            <person name="Frisvad J.C."/>
            <person name="Nybo J.L."/>
            <person name="Theobald S."/>
            <person name="Kildgaard S."/>
            <person name="Isbrandt T."/>
            <person name="Kuo A."/>
            <person name="Sato A."/>
            <person name="Lyhne E.K."/>
            <person name="Kogle M.E."/>
            <person name="Wiebenga A."/>
            <person name="Kun R.S."/>
            <person name="Lubbers R.J."/>
            <person name="Makela M.R."/>
            <person name="Barry K."/>
            <person name="Chovatia M."/>
            <person name="Clum A."/>
            <person name="Daum C."/>
            <person name="Haridas S."/>
            <person name="He G."/>
            <person name="LaButti K."/>
            <person name="Lipzen A."/>
            <person name="Mondo S."/>
            <person name="Riley R."/>
            <person name="Salamov A."/>
            <person name="Simmons B.A."/>
            <person name="Magnuson J.K."/>
            <person name="Henrissat B."/>
            <person name="Mortensen U.H."/>
            <person name="Larsen T.O."/>
            <person name="Devries R.P."/>
            <person name="Grigoriev I.V."/>
            <person name="Machida M."/>
            <person name="Baker S.E."/>
            <person name="Andersen M.R."/>
        </authorList>
    </citation>
    <scope>NUCLEOTIDE SEQUENCE [LARGE SCALE GENOMIC DNA]</scope>
    <source>
        <strain evidence="4 5">IBT 18842</strain>
    </source>
</reference>
<dbReference type="OrthoDB" id="3358371at2759"/>
<protein>
    <recommendedName>
        <fullName evidence="3">NmrA-like domain-containing protein</fullName>
    </recommendedName>
</protein>
<evidence type="ECO:0000313" key="4">
    <source>
        <dbReference type="EMBL" id="KAE8148743.1"/>
    </source>
</evidence>
<dbReference type="InterPro" id="IPR036291">
    <property type="entry name" value="NAD(P)-bd_dom_sf"/>
</dbReference>
<evidence type="ECO:0000313" key="5">
    <source>
        <dbReference type="Proteomes" id="UP000325780"/>
    </source>
</evidence>
<proteinExistence type="inferred from homology"/>
<dbReference type="Pfam" id="PF05368">
    <property type="entry name" value="NmrA"/>
    <property type="match status" value="1"/>
</dbReference>
<dbReference type="Gene3D" id="3.40.50.720">
    <property type="entry name" value="NAD(P)-binding Rossmann-like Domain"/>
    <property type="match status" value="1"/>
</dbReference>